<dbReference type="InterPro" id="IPR024655">
    <property type="entry name" value="Asl1_glyco_hydro_catalytic"/>
</dbReference>
<dbReference type="GO" id="GO:0071966">
    <property type="term" value="P:fungal-type cell wall polysaccharide metabolic process"/>
    <property type="evidence" value="ECO:0007669"/>
    <property type="project" value="TreeGrafter"/>
</dbReference>
<keyword evidence="5" id="KW-1185">Reference proteome</keyword>
<proteinExistence type="predicted"/>
<dbReference type="Pfam" id="PF11790">
    <property type="entry name" value="Glyco_hydro_cc"/>
    <property type="match status" value="1"/>
</dbReference>
<sequence>MAPFQQKHSPYWKGLCLLMALTTATLFGPGLAQSTPSSKRGLAFRGDDHDSDNRLLLSENSSITWYYTWSANTSPLIGDSVVFIPLIHGVDDASNQQVMDVINSLPASSTHLLTFNEPDGTTSSGGSSISPEDAARSYLSDIVPLRTTSGRRSRTWNISHPVVTGSEQGLDWLRQFNASCYELDDGGCPADFVAAHWYGDFAGLASWLGTLREFYNPSNDTASQRRFWVTEMALPQAGEEDTLAMMNESLRYLDGLDDVEGYAWFGVFREDEANAWTGNNVALFDDDGGLTELGALYLGGEARGFDVGMTGGAGYSRISVVAMIVCFIVVVALQRV</sequence>
<feature type="domain" description="Asl1-like glycosyl hydrolase catalytic" evidence="3">
    <location>
        <begin position="41"/>
        <end position="297"/>
    </location>
</feature>
<comment type="caution">
    <text evidence="4">The sequence shown here is derived from an EMBL/GenBank/DDBJ whole genome shotgun (WGS) entry which is preliminary data.</text>
</comment>
<dbReference type="PANTHER" id="PTHR34154">
    <property type="entry name" value="ALKALI-SENSITIVE LINKAGE PROTEIN 1"/>
    <property type="match status" value="1"/>
</dbReference>
<evidence type="ECO:0000259" key="3">
    <source>
        <dbReference type="Pfam" id="PF11790"/>
    </source>
</evidence>
<keyword evidence="2" id="KW-0732">Signal</keyword>
<keyword evidence="1" id="KW-1133">Transmembrane helix</keyword>
<dbReference type="Proteomes" id="UP001174694">
    <property type="component" value="Unassembled WGS sequence"/>
</dbReference>
<keyword evidence="1" id="KW-0472">Membrane</keyword>
<keyword evidence="1" id="KW-0812">Transmembrane</keyword>
<dbReference type="AlphaFoldDB" id="A0AA38VVZ6"/>
<evidence type="ECO:0000313" key="5">
    <source>
        <dbReference type="Proteomes" id="UP001174694"/>
    </source>
</evidence>
<dbReference type="Gene3D" id="3.20.20.80">
    <property type="entry name" value="Glycosidases"/>
    <property type="match status" value="1"/>
</dbReference>
<accession>A0AA38VVZ6</accession>
<evidence type="ECO:0000313" key="4">
    <source>
        <dbReference type="EMBL" id="KAJ9150003.1"/>
    </source>
</evidence>
<dbReference type="InterPro" id="IPR017853">
    <property type="entry name" value="GH"/>
</dbReference>
<name>A0AA38VVZ6_9PEZI</name>
<evidence type="ECO:0000256" key="1">
    <source>
        <dbReference type="SAM" id="Phobius"/>
    </source>
</evidence>
<feature type="transmembrane region" description="Helical" evidence="1">
    <location>
        <begin position="314"/>
        <end position="333"/>
    </location>
</feature>
<dbReference type="EMBL" id="JANBVO010000009">
    <property type="protein sequence ID" value="KAJ9150003.1"/>
    <property type="molecule type" value="Genomic_DNA"/>
</dbReference>
<feature type="chain" id="PRO_5041225235" evidence="2">
    <location>
        <begin position="33"/>
        <end position="336"/>
    </location>
</feature>
<dbReference type="SUPFAM" id="SSF51445">
    <property type="entry name" value="(Trans)glycosidases"/>
    <property type="match status" value="1"/>
</dbReference>
<gene>
    <name evidence="4" type="ORF">NKR23_g4182</name>
</gene>
<feature type="signal peptide" evidence="2">
    <location>
        <begin position="1"/>
        <end position="32"/>
    </location>
</feature>
<dbReference type="PANTHER" id="PTHR34154:SF3">
    <property type="entry name" value="ALKALI-SENSITIVE LINKAGE PROTEIN 1"/>
    <property type="match status" value="1"/>
</dbReference>
<dbReference type="InterPro" id="IPR053183">
    <property type="entry name" value="ASL1"/>
</dbReference>
<evidence type="ECO:0000256" key="2">
    <source>
        <dbReference type="SAM" id="SignalP"/>
    </source>
</evidence>
<reference evidence="4" key="1">
    <citation type="submission" date="2022-07" db="EMBL/GenBank/DDBJ databases">
        <title>Fungi with potential for degradation of polypropylene.</title>
        <authorList>
            <person name="Gostincar C."/>
        </authorList>
    </citation>
    <scope>NUCLEOTIDE SEQUENCE</scope>
    <source>
        <strain evidence="4">EXF-13308</strain>
    </source>
</reference>
<protein>
    <submittedName>
        <fullName evidence="4">Alkali-sensitive linkage protein 1-like protein 1</fullName>
    </submittedName>
</protein>
<dbReference type="GO" id="GO:0009277">
    <property type="term" value="C:fungal-type cell wall"/>
    <property type="evidence" value="ECO:0007669"/>
    <property type="project" value="TreeGrafter"/>
</dbReference>
<organism evidence="4 5">
    <name type="scientific">Pleurostoma richardsiae</name>
    <dbReference type="NCBI Taxonomy" id="41990"/>
    <lineage>
        <taxon>Eukaryota</taxon>
        <taxon>Fungi</taxon>
        <taxon>Dikarya</taxon>
        <taxon>Ascomycota</taxon>
        <taxon>Pezizomycotina</taxon>
        <taxon>Sordariomycetes</taxon>
        <taxon>Sordariomycetidae</taxon>
        <taxon>Calosphaeriales</taxon>
        <taxon>Pleurostomataceae</taxon>
        <taxon>Pleurostoma</taxon>
    </lineage>
</organism>